<name>A0ACD6AIE0_AVESA</name>
<dbReference type="EnsemblPlants" id="AVESA.00010b.r2.7DG1365820.1">
    <property type="protein sequence ID" value="AVESA.00010b.r2.7DG1365820.1.CDS"/>
    <property type="gene ID" value="AVESA.00010b.r2.7DG1365820"/>
</dbReference>
<reference evidence="1" key="2">
    <citation type="submission" date="2025-09" db="UniProtKB">
        <authorList>
            <consortium name="EnsemblPlants"/>
        </authorList>
    </citation>
    <scope>IDENTIFICATION</scope>
</reference>
<evidence type="ECO:0000313" key="2">
    <source>
        <dbReference type="Proteomes" id="UP001732700"/>
    </source>
</evidence>
<organism evidence="1 2">
    <name type="scientific">Avena sativa</name>
    <name type="common">Oat</name>
    <dbReference type="NCBI Taxonomy" id="4498"/>
    <lineage>
        <taxon>Eukaryota</taxon>
        <taxon>Viridiplantae</taxon>
        <taxon>Streptophyta</taxon>
        <taxon>Embryophyta</taxon>
        <taxon>Tracheophyta</taxon>
        <taxon>Spermatophyta</taxon>
        <taxon>Magnoliopsida</taxon>
        <taxon>Liliopsida</taxon>
        <taxon>Poales</taxon>
        <taxon>Poaceae</taxon>
        <taxon>BOP clade</taxon>
        <taxon>Pooideae</taxon>
        <taxon>Poodae</taxon>
        <taxon>Poeae</taxon>
        <taxon>Poeae Chloroplast Group 1 (Aveneae type)</taxon>
        <taxon>Aveninae</taxon>
        <taxon>Avena</taxon>
    </lineage>
</organism>
<sequence>MQRGWGGRGGLFGFGDPFPGLGGFVPPGNLMPSFLGGSTPFNDPFFTNPFGSMIGPSLFEQNSFSSSMFGLHGGINGGVLNAGGFQQQVPEPSRPKGPIIEELSSDDEDNADANENDEKKKANPVKLKHPRISKEPYVEEPDEVQDYKRPKHVQFGREYAGAGTSYQQPETYMFQSSSVTYGGSNGACYMSSTTRRSGGDGVTVEESKEADTSTGKATHRIARGIGNKGHALTRKLDCDGKVNTMQTLQNLNEDELAGFEESWQRNAGQCLPSWDPRVNILSSARTFHPGTREENGMPALPARSEMFALPAPEQYRGSNSSRMKRRPLDGSSQGQGRFRP</sequence>
<evidence type="ECO:0000313" key="1">
    <source>
        <dbReference type="EnsemblPlants" id="AVESA.00010b.r2.7DG1365820.1.CDS"/>
    </source>
</evidence>
<dbReference type="Proteomes" id="UP001732700">
    <property type="component" value="Chromosome 7D"/>
</dbReference>
<protein>
    <submittedName>
        <fullName evidence="1">Uncharacterized protein</fullName>
    </submittedName>
</protein>
<keyword evidence="2" id="KW-1185">Reference proteome</keyword>
<accession>A0ACD6AIE0</accession>
<reference evidence="1" key="1">
    <citation type="submission" date="2021-05" db="EMBL/GenBank/DDBJ databases">
        <authorList>
            <person name="Scholz U."/>
            <person name="Mascher M."/>
            <person name="Fiebig A."/>
        </authorList>
    </citation>
    <scope>NUCLEOTIDE SEQUENCE [LARGE SCALE GENOMIC DNA]</scope>
</reference>
<proteinExistence type="predicted"/>